<dbReference type="InterPro" id="IPR008271">
    <property type="entry name" value="Ser/Thr_kinase_AS"/>
</dbReference>
<evidence type="ECO:0000256" key="5">
    <source>
        <dbReference type="ARBA" id="ARBA00022741"/>
    </source>
</evidence>
<sequence>MTTPRLLSDRYELGDTLGYGGMSEVHRGMDKRLGRDVAVKVLRADLARDPQFQLRFRREAQNAAALNHPAIVAVYDTGEVQSDFGPLPYIVMEYVDGHTLREIVKTQGPMSQQRVIEVMADVCAALDFSHKHNIIHRDVKPANIMINRAGAVKVMDFGIARALGEGQNVTQTAAVIGTAQYLSPEQARGEAVDARSDVYAAGCVLFELLTGEPPFTGDSPVAVAYQHVREDPRSPSEVNPQVTPALDAIVLKALSKNPINRYQSAAEMRADLVRVRSGQQPLAPIVMSEDERTALVNNPRATAQTRRINGAGATRYAPAPPPPTSYGDYDDEPDRRRGRRIAIGIAAAVVVGLLALTGYLIFGGSPSVRQVAVPNVSGQQPEAARAALQAANLLATITPVTSSVDEKGRVVGTDPPANTEVAERTTVTLQVGNGPDQAAVPPLTGKTVVEAGPLLIERGLVLGPQTEQNTSDSSQVGKIISSTPAAGENVAAGTPVAVVVGKQQATVAVPDVTGQDADDAQKELQNAGFSVRTTSVDGGNSGEVASTDPPAGTQAAPKSTVTMRVSTGDSNSIDMPDVRGRRIDQAQATLAAEGFSNIRVQLESTDRANENGRVLDQSPSAGKNTSTDDQITLVVGQFSGGGSTPTDSSGGGN</sequence>
<evidence type="ECO:0000259" key="13">
    <source>
        <dbReference type="PROSITE" id="PS50011"/>
    </source>
</evidence>
<keyword evidence="12" id="KW-0472">Membrane</keyword>
<evidence type="ECO:0000256" key="7">
    <source>
        <dbReference type="ARBA" id="ARBA00022840"/>
    </source>
</evidence>
<dbReference type="InterPro" id="IPR011009">
    <property type="entry name" value="Kinase-like_dom_sf"/>
</dbReference>
<comment type="catalytic activity">
    <reaction evidence="8">
        <text>L-threonyl-[protein] + ATP = O-phospho-L-threonyl-[protein] + ADP + H(+)</text>
        <dbReference type="Rhea" id="RHEA:46608"/>
        <dbReference type="Rhea" id="RHEA-COMP:11060"/>
        <dbReference type="Rhea" id="RHEA-COMP:11605"/>
        <dbReference type="ChEBI" id="CHEBI:15378"/>
        <dbReference type="ChEBI" id="CHEBI:30013"/>
        <dbReference type="ChEBI" id="CHEBI:30616"/>
        <dbReference type="ChEBI" id="CHEBI:61977"/>
        <dbReference type="ChEBI" id="CHEBI:456216"/>
        <dbReference type="EC" id="2.7.11.1"/>
    </reaction>
</comment>
<name>A0ABU2N3L4_9PSEU</name>
<evidence type="ECO:0000256" key="10">
    <source>
        <dbReference type="PROSITE-ProRule" id="PRU10141"/>
    </source>
</evidence>
<comment type="caution">
    <text evidence="15">The sequence shown here is derived from an EMBL/GenBank/DDBJ whole genome shotgun (WGS) entry which is preliminary data.</text>
</comment>
<dbReference type="Gene3D" id="1.10.510.10">
    <property type="entry name" value="Transferase(Phosphotransferase) domain 1"/>
    <property type="match status" value="1"/>
</dbReference>
<feature type="domain" description="PASTA" evidence="14">
    <location>
        <begin position="367"/>
        <end position="433"/>
    </location>
</feature>
<dbReference type="CDD" id="cd14014">
    <property type="entry name" value="STKc_PknB_like"/>
    <property type="match status" value="1"/>
</dbReference>
<feature type="transmembrane region" description="Helical" evidence="12">
    <location>
        <begin position="341"/>
        <end position="362"/>
    </location>
</feature>
<evidence type="ECO:0000256" key="1">
    <source>
        <dbReference type="ARBA" id="ARBA00012513"/>
    </source>
</evidence>
<organism evidence="15 16">
    <name type="scientific">Pseudonocardia charpentierae</name>
    <dbReference type="NCBI Taxonomy" id="3075545"/>
    <lineage>
        <taxon>Bacteria</taxon>
        <taxon>Bacillati</taxon>
        <taxon>Actinomycetota</taxon>
        <taxon>Actinomycetes</taxon>
        <taxon>Pseudonocardiales</taxon>
        <taxon>Pseudonocardiaceae</taxon>
        <taxon>Pseudonocardia</taxon>
    </lineage>
</organism>
<dbReference type="SUPFAM" id="SSF54184">
    <property type="entry name" value="Penicillin-binding protein 2x (pbp-2x), c-terminal domain"/>
    <property type="match status" value="1"/>
</dbReference>
<keyword evidence="12" id="KW-1133">Transmembrane helix</keyword>
<keyword evidence="16" id="KW-1185">Reference proteome</keyword>
<dbReference type="Proteomes" id="UP001183202">
    <property type="component" value="Unassembled WGS sequence"/>
</dbReference>
<dbReference type="PROSITE" id="PS50011">
    <property type="entry name" value="PROTEIN_KINASE_DOM"/>
    <property type="match status" value="1"/>
</dbReference>
<evidence type="ECO:0000256" key="11">
    <source>
        <dbReference type="SAM" id="MobiDB-lite"/>
    </source>
</evidence>
<dbReference type="SMART" id="SM00740">
    <property type="entry name" value="PASTA"/>
    <property type="match status" value="4"/>
</dbReference>
<dbReference type="InterPro" id="IPR005543">
    <property type="entry name" value="PASTA_dom"/>
</dbReference>
<dbReference type="PANTHER" id="PTHR43289">
    <property type="entry name" value="MITOGEN-ACTIVATED PROTEIN KINASE KINASE KINASE 20-RELATED"/>
    <property type="match status" value="1"/>
</dbReference>
<accession>A0ABU2N3L4</accession>
<dbReference type="SMART" id="SM00220">
    <property type="entry name" value="S_TKc"/>
    <property type="match status" value="1"/>
</dbReference>
<evidence type="ECO:0000256" key="2">
    <source>
        <dbReference type="ARBA" id="ARBA00022527"/>
    </source>
</evidence>
<dbReference type="PROSITE" id="PS00108">
    <property type="entry name" value="PROTEIN_KINASE_ST"/>
    <property type="match status" value="1"/>
</dbReference>
<feature type="region of interest" description="Disordered" evidence="11">
    <location>
        <begin position="606"/>
        <end position="630"/>
    </location>
</feature>
<feature type="domain" description="Protein kinase" evidence="13">
    <location>
        <begin position="11"/>
        <end position="273"/>
    </location>
</feature>
<keyword evidence="5 10" id="KW-0547">Nucleotide-binding</keyword>
<keyword evidence="2" id="KW-0723">Serine/threonine-protein kinase</keyword>
<evidence type="ECO:0000313" key="16">
    <source>
        <dbReference type="Proteomes" id="UP001183202"/>
    </source>
</evidence>
<dbReference type="RefSeq" id="WP_311554247.1">
    <property type="nucleotide sequence ID" value="NZ_JAVREJ010000001.1"/>
</dbReference>
<dbReference type="NCBIfam" id="NF033483">
    <property type="entry name" value="PknB_PASTA_kin"/>
    <property type="match status" value="1"/>
</dbReference>
<dbReference type="SUPFAM" id="SSF56112">
    <property type="entry name" value="Protein kinase-like (PK-like)"/>
    <property type="match status" value="1"/>
</dbReference>
<dbReference type="Pfam" id="PF03793">
    <property type="entry name" value="PASTA"/>
    <property type="match status" value="4"/>
</dbReference>
<dbReference type="Pfam" id="PF00069">
    <property type="entry name" value="Pkinase"/>
    <property type="match status" value="1"/>
</dbReference>
<keyword evidence="7 10" id="KW-0067">ATP-binding</keyword>
<evidence type="ECO:0000259" key="14">
    <source>
        <dbReference type="PROSITE" id="PS51178"/>
    </source>
</evidence>
<keyword evidence="4" id="KW-0677">Repeat</keyword>
<keyword evidence="12" id="KW-0812">Transmembrane</keyword>
<dbReference type="PROSITE" id="PS51178">
    <property type="entry name" value="PASTA"/>
    <property type="match status" value="4"/>
</dbReference>
<evidence type="ECO:0000256" key="4">
    <source>
        <dbReference type="ARBA" id="ARBA00022737"/>
    </source>
</evidence>
<keyword evidence="6 15" id="KW-0418">Kinase</keyword>
<feature type="domain" description="PASTA" evidence="14">
    <location>
        <begin position="503"/>
        <end position="567"/>
    </location>
</feature>
<dbReference type="EC" id="2.7.11.1" evidence="1"/>
<feature type="compositionally biased region" description="Polar residues" evidence="11">
    <location>
        <begin position="617"/>
        <end position="630"/>
    </location>
</feature>
<reference evidence="16" key="1">
    <citation type="submission" date="2023-07" db="EMBL/GenBank/DDBJ databases">
        <title>30 novel species of actinomycetes from the DSMZ collection.</title>
        <authorList>
            <person name="Nouioui I."/>
        </authorList>
    </citation>
    <scope>NUCLEOTIDE SEQUENCE [LARGE SCALE GENOMIC DNA]</scope>
    <source>
        <strain evidence="16">DSM 45834</strain>
    </source>
</reference>
<dbReference type="PROSITE" id="PS00107">
    <property type="entry name" value="PROTEIN_KINASE_ATP"/>
    <property type="match status" value="1"/>
</dbReference>
<dbReference type="InterPro" id="IPR000719">
    <property type="entry name" value="Prot_kinase_dom"/>
</dbReference>
<dbReference type="Gene3D" id="3.30.10.20">
    <property type="match status" value="4"/>
</dbReference>
<dbReference type="EMBL" id="JAVREJ010000001">
    <property type="protein sequence ID" value="MDT0348355.1"/>
    <property type="molecule type" value="Genomic_DNA"/>
</dbReference>
<dbReference type="GO" id="GO:0016301">
    <property type="term" value="F:kinase activity"/>
    <property type="evidence" value="ECO:0007669"/>
    <property type="project" value="UniProtKB-KW"/>
</dbReference>
<feature type="domain" description="PASTA" evidence="14">
    <location>
        <begin position="569"/>
        <end position="637"/>
    </location>
</feature>
<feature type="binding site" evidence="10">
    <location>
        <position position="40"/>
    </location>
    <ligand>
        <name>ATP</name>
        <dbReference type="ChEBI" id="CHEBI:30616"/>
    </ligand>
</feature>
<evidence type="ECO:0000256" key="3">
    <source>
        <dbReference type="ARBA" id="ARBA00022679"/>
    </source>
</evidence>
<proteinExistence type="predicted"/>
<feature type="region of interest" description="Disordered" evidence="11">
    <location>
        <begin position="532"/>
        <end position="557"/>
    </location>
</feature>
<evidence type="ECO:0000256" key="8">
    <source>
        <dbReference type="ARBA" id="ARBA00047899"/>
    </source>
</evidence>
<protein>
    <recommendedName>
        <fullName evidence="1">non-specific serine/threonine protein kinase</fullName>
        <ecNumber evidence="1">2.7.11.1</ecNumber>
    </recommendedName>
</protein>
<gene>
    <name evidence="15" type="primary">pknB</name>
    <name evidence="15" type="ORF">RM445_02310</name>
</gene>
<dbReference type="PANTHER" id="PTHR43289:SF6">
    <property type="entry name" value="SERINE_THREONINE-PROTEIN KINASE NEKL-3"/>
    <property type="match status" value="1"/>
</dbReference>
<evidence type="ECO:0000256" key="9">
    <source>
        <dbReference type="ARBA" id="ARBA00048679"/>
    </source>
</evidence>
<evidence type="ECO:0000313" key="15">
    <source>
        <dbReference type="EMBL" id="MDT0348355.1"/>
    </source>
</evidence>
<evidence type="ECO:0000256" key="6">
    <source>
        <dbReference type="ARBA" id="ARBA00022777"/>
    </source>
</evidence>
<evidence type="ECO:0000256" key="12">
    <source>
        <dbReference type="SAM" id="Phobius"/>
    </source>
</evidence>
<dbReference type="CDD" id="cd06577">
    <property type="entry name" value="PASTA_pknB"/>
    <property type="match status" value="4"/>
</dbReference>
<feature type="region of interest" description="Disordered" evidence="11">
    <location>
        <begin position="300"/>
        <end position="333"/>
    </location>
</feature>
<dbReference type="Gene3D" id="3.30.200.20">
    <property type="entry name" value="Phosphorylase Kinase, domain 1"/>
    <property type="match status" value="1"/>
</dbReference>
<feature type="domain" description="PASTA" evidence="14">
    <location>
        <begin position="434"/>
        <end position="502"/>
    </location>
</feature>
<dbReference type="InterPro" id="IPR017441">
    <property type="entry name" value="Protein_kinase_ATP_BS"/>
</dbReference>
<comment type="catalytic activity">
    <reaction evidence="9">
        <text>L-seryl-[protein] + ATP = O-phospho-L-seryl-[protein] + ADP + H(+)</text>
        <dbReference type="Rhea" id="RHEA:17989"/>
        <dbReference type="Rhea" id="RHEA-COMP:9863"/>
        <dbReference type="Rhea" id="RHEA-COMP:11604"/>
        <dbReference type="ChEBI" id="CHEBI:15378"/>
        <dbReference type="ChEBI" id="CHEBI:29999"/>
        <dbReference type="ChEBI" id="CHEBI:30616"/>
        <dbReference type="ChEBI" id="CHEBI:83421"/>
        <dbReference type="ChEBI" id="CHEBI:456216"/>
        <dbReference type="EC" id="2.7.11.1"/>
    </reaction>
</comment>
<keyword evidence="3" id="KW-0808">Transferase</keyword>